<dbReference type="Gene3D" id="3.80.10.10">
    <property type="entry name" value="Ribonuclease Inhibitor"/>
    <property type="match status" value="1"/>
</dbReference>
<name>A0A8S2A098_ARAAE</name>
<dbReference type="Pfam" id="PF23622">
    <property type="entry name" value="LRR_At1g61320_AtMIF1"/>
    <property type="match status" value="1"/>
</dbReference>
<feature type="domain" description="F-box" evidence="2">
    <location>
        <begin position="31"/>
        <end position="67"/>
    </location>
</feature>
<evidence type="ECO:0000313" key="4">
    <source>
        <dbReference type="Proteomes" id="UP000682877"/>
    </source>
</evidence>
<sequence length="419" mass="48004">MADDSSTDGVRAPTQSYGRQNHLRRISRETLDLISSLPDVILHDILSFMPTKFAIRTSLLSKRWRHIWCQTPSLSFENCRLESPSLNEILTRYTAPKMVKFHLHTIAMNNIPHHINRWIKLVMSRNVENLSLDLFNFAEYKFPAFFYINSSVKQLSLKFSPFDMVVPRCLVSWTSLRKLYLSSCSLSDESMAQILSGCPNLERLKLCSCNALKILDLSKSMRLRTLEINSDTRFPGTLKIVAPYIHCLILKSSHHLPCVLVDVSSLVEARLNISIDSLSKTIKDDILQFMVLKMLEKLQNVEKLTFGMLSHAKLRGVPFPRFKVKSLTLDTGVFNLGILATTWICKPLIWINVGDQNMVSFGTKPVHVVSFVELTLKNTKALDKTVYCWNLEDHYLRFKELVPTLSHNCNVSIALYPKR</sequence>
<evidence type="ECO:0000313" key="3">
    <source>
        <dbReference type="EMBL" id="CAE5972664.1"/>
    </source>
</evidence>
<evidence type="ECO:0000259" key="2">
    <source>
        <dbReference type="PROSITE" id="PS50181"/>
    </source>
</evidence>
<dbReference type="CDD" id="cd22160">
    <property type="entry name" value="F-box_AtFBL13-like"/>
    <property type="match status" value="1"/>
</dbReference>
<dbReference type="InterPro" id="IPR032675">
    <property type="entry name" value="LRR_dom_sf"/>
</dbReference>
<dbReference type="InterPro" id="IPR001810">
    <property type="entry name" value="F-box_dom"/>
</dbReference>
<gene>
    <name evidence="3" type="ORF">AARE701A_LOCUS8156</name>
</gene>
<dbReference type="Gene3D" id="1.20.1280.50">
    <property type="match status" value="1"/>
</dbReference>
<dbReference type="Pfam" id="PF00646">
    <property type="entry name" value="F-box"/>
    <property type="match status" value="1"/>
</dbReference>
<keyword evidence="4" id="KW-1185">Reference proteome</keyword>
<dbReference type="Proteomes" id="UP000682877">
    <property type="component" value="Chromosome 3"/>
</dbReference>
<accession>A0A8S2A098</accession>
<dbReference type="InterPro" id="IPR055357">
    <property type="entry name" value="LRR_At1g61320_AtMIF1"/>
</dbReference>
<dbReference type="SUPFAM" id="SSF52047">
    <property type="entry name" value="RNI-like"/>
    <property type="match status" value="1"/>
</dbReference>
<dbReference type="SMART" id="SM00256">
    <property type="entry name" value="FBOX"/>
    <property type="match status" value="1"/>
</dbReference>
<proteinExistence type="predicted"/>
<dbReference type="AlphaFoldDB" id="A0A8S2A098"/>
<dbReference type="PANTHER" id="PTHR32153">
    <property type="entry name" value="OJ000223_09.16 PROTEIN"/>
    <property type="match status" value="1"/>
</dbReference>
<dbReference type="InterPro" id="IPR036047">
    <property type="entry name" value="F-box-like_dom_sf"/>
</dbReference>
<feature type="region of interest" description="Disordered" evidence="1">
    <location>
        <begin position="1"/>
        <end position="20"/>
    </location>
</feature>
<dbReference type="EMBL" id="LR999453">
    <property type="protein sequence ID" value="CAE5972664.1"/>
    <property type="molecule type" value="Genomic_DNA"/>
</dbReference>
<dbReference type="SUPFAM" id="SSF81383">
    <property type="entry name" value="F-box domain"/>
    <property type="match status" value="1"/>
</dbReference>
<evidence type="ECO:0000256" key="1">
    <source>
        <dbReference type="SAM" id="MobiDB-lite"/>
    </source>
</evidence>
<organism evidence="3 4">
    <name type="scientific">Arabidopsis arenosa</name>
    <name type="common">Sand rock-cress</name>
    <name type="synonym">Cardaminopsis arenosa</name>
    <dbReference type="NCBI Taxonomy" id="38785"/>
    <lineage>
        <taxon>Eukaryota</taxon>
        <taxon>Viridiplantae</taxon>
        <taxon>Streptophyta</taxon>
        <taxon>Embryophyta</taxon>
        <taxon>Tracheophyta</taxon>
        <taxon>Spermatophyta</taxon>
        <taxon>Magnoliopsida</taxon>
        <taxon>eudicotyledons</taxon>
        <taxon>Gunneridae</taxon>
        <taxon>Pentapetalae</taxon>
        <taxon>rosids</taxon>
        <taxon>malvids</taxon>
        <taxon>Brassicales</taxon>
        <taxon>Brassicaceae</taxon>
        <taxon>Camelineae</taxon>
        <taxon>Arabidopsis</taxon>
    </lineage>
</organism>
<dbReference type="InterPro" id="IPR053781">
    <property type="entry name" value="F-box_AtFBL13-like"/>
</dbReference>
<protein>
    <recommendedName>
        <fullName evidence="2">F-box domain-containing protein</fullName>
    </recommendedName>
</protein>
<dbReference type="PROSITE" id="PS50181">
    <property type="entry name" value="FBOX"/>
    <property type="match status" value="1"/>
</dbReference>
<reference evidence="3" key="1">
    <citation type="submission" date="2021-01" db="EMBL/GenBank/DDBJ databases">
        <authorList>
            <person name="Bezrukov I."/>
        </authorList>
    </citation>
    <scope>NUCLEOTIDE SEQUENCE</scope>
</reference>
<dbReference type="InterPro" id="IPR044997">
    <property type="entry name" value="F-box_plant"/>
</dbReference>